<keyword evidence="2" id="KW-0472">Membrane</keyword>
<keyword evidence="2" id="KW-0812">Transmembrane</keyword>
<feature type="transmembrane region" description="Helical" evidence="2">
    <location>
        <begin position="28"/>
        <end position="46"/>
    </location>
</feature>
<dbReference type="AlphaFoldDB" id="A0AAJ1QAE5"/>
<dbReference type="EMBL" id="JACAGJ010000001">
    <property type="protein sequence ID" value="MDM1070871.1"/>
    <property type="molecule type" value="Genomic_DNA"/>
</dbReference>
<feature type="coiled-coil region" evidence="1">
    <location>
        <begin position="102"/>
        <end position="161"/>
    </location>
</feature>
<keyword evidence="1" id="KW-0175">Coiled coil</keyword>
<evidence type="ECO:0000256" key="1">
    <source>
        <dbReference type="SAM" id="Coils"/>
    </source>
</evidence>
<feature type="transmembrane region" description="Helical" evidence="2">
    <location>
        <begin position="67"/>
        <end position="95"/>
    </location>
</feature>
<evidence type="ECO:0000313" key="4">
    <source>
        <dbReference type="Proteomes" id="UP001170959"/>
    </source>
</evidence>
<comment type="caution">
    <text evidence="3">The sequence shown here is derived from an EMBL/GenBank/DDBJ whole genome shotgun (WGS) entry which is preliminary data.</text>
</comment>
<proteinExistence type="predicted"/>
<dbReference type="RefSeq" id="WP_286491258.1">
    <property type="nucleotide sequence ID" value="NZ_JACAGJ010000001.1"/>
</dbReference>
<reference evidence="3" key="1">
    <citation type="submission" date="2020-06" db="EMBL/GenBank/DDBJ databases">
        <authorList>
            <person name="Dong N."/>
        </authorList>
    </citation>
    <scope>NUCLEOTIDE SEQUENCE</scope>
    <source>
        <strain evidence="3">R655-4</strain>
    </source>
</reference>
<evidence type="ECO:0000313" key="3">
    <source>
        <dbReference type="EMBL" id="MDM1070871.1"/>
    </source>
</evidence>
<name>A0AAJ1QAE5_9FLAO</name>
<accession>A0AAJ1QAE5</accession>
<evidence type="ECO:0000256" key="2">
    <source>
        <dbReference type="SAM" id="Phobius"/>
    </source>
</evidence>
<organism evidence="3 4">
    <name type="scientific">Empedobacter brevis</name>
    <dbReference type="NCBI Taxonomy" id="247"/>
    <lineage>
        <taxon>Bacteria</taxon>
        <taxon>Pseudomonadati</taxon>
        <taxon>Bacteroidota</taxon>
        <taxon>Flavobacteriia</taxon>
        <taxon>Flavobacteriales</taxon>
        <taxon>Weeksellaceae</taxon>
        <taxon>Empedobacter</taxon>
    </lineage>
</organism>
<protein>
    <submittedName>
        <fullName evidence="3">Uncharacterized protein</fullName>
    </submittedName>
</protein>
<dbReference type="Proteomes" id="UP001170959">
    <property type="component" value="Unassembled WGS sequence"/>
</dbReference>
<gene>
    <name evidence="3" type="ORF">HX001_00025</name>
</gene>
<sequence length="331" mass="39864">MDFNDVKDFVVETKEVALNRLKYPLLKFYIFFIIICNWDIILFIFLGDADINMRITSIKNSIKETELYILGVSIHFINLRWLMPMIYSLVSYLLFPYISYEIEKIISKVKNQQMDLESQEKLKIAKSQYEISLELSGKRSYDELNAKISILEKEKEENFRLYQQTFDEKETIINQNRLNESFFNEKMEEYKNGMIKAKSELQQLELKIKKESFLKIKMDQDYKKKLTLMYFINKNDNPNNYSNNKIDTINESLYRYVNYFFEADQKLENIFILKDFLKVGEIYTDSIKYDRNLYNISEVVLELGFFDKFDENKYIITEIGKKIYEYMSVLD</sequence>
<keyword evidence="2" id="KW-1133">Transmembrane helix</keyword>
<reference evidence="3" key="2">
    <citation type="journal article" date="2022" name="Sci. Total Environ.">
        <title>Prevalence, transmission, and molecular epidemiology of tet(X)-positive bacteria among humans, animals, and environmental niches in China: An epidemiological, and genomic-based study.</title>
        <authorList>
            <person name="Dong N."/>
            <person name="Zeng Y."/>
            <person name="Cai C."/>
            <person name="Sun C."/>
            <person name="Lu J."/>
            <person name="Liu C."/>
            <person name="Zhou H."/>
            <person name="Sun Q."/>
            <person name="Shu L."/>
            <person name="Wang H."/>
            <person name="Wang Y."/>
            <person name="Wang S."/>
            <person name="Wu C."/>
            <person name="Chan E.W."/>
            <person name="Chen G."/>
            <person name="Shen Z."/>
            <person name="Chen S."/>
            <person name="Zhang R."/>
        </authorList>
    </citation>
    <scope>NUCLEOTIDE SEQUENCE</scope>
    <source>
        <strain evidence="3">R655-4</strain>
    </source>
</reference>